<evidence type="ECO:0000256" key="4">
    <source>
        <dbReference type="ARBA" id="ARBA00022692"/>
    </source>
</evidence>
<dbReference type="InterPro" id="IPR027417">
    <property type="entry name" value="P-loop_NTPase"/>
</dbReference>
<dbReference type="AlphaFoldDB" id="A0AAD9ZHU3"/>
<dbReference type="Pfam" id="PF09439">
    <property type="entry name" value="SRPRB"/>
    <property type="match status" value="1"/>
</dbReference>
<accession>A0AAD9ZHU3</accession>
<keyword evidence="7 11" id="KW-1133">Transmembrane helix</keyword>
<name>A0AAD9ZHU3_9LECA</name>
<dbReference type="SUPFAM" id="SSF52540">
    <property type="entry name" value="P-loop containing nucleoside triphosphate hydrolases"/>
    <property type="match status" value="1"/>
</dbReference>
<evidence type="ECO:0000256" key="7">
    <source>
        <dbReference type="ARBA" id="ARBA00022989"/>
    </source>
</evidence>
<evidence type="ECO:0000256" key="11">
    <source>
        <dbReference type="SAM" id="Phobius"/>
    </source>
</evidence>
<keyword evidence="4 11" id="KW-0812">Transmembrane</keyword>
<gene>
    <name evidence="12" type="ORF">OEA41_008260</name>
</gene>
<dbReference type="EMBL" id="JASNWA010000004">
    <property type="protein sequence ID" value="KAK3176934.1"/>
    <property type="molecule type" value="Genomic_DNA"/>
</dbReference>
<keyword evidence="5" id="KW-0547">Nucleotide-binding</keyword>
<evidence type="ECO:0000256" key="3">
    <source>
        <dbReference type="ARBA" id="ARBA00020256"/>
    </source>
</evidence>
<keyword evidence="13" id="KW-1185">Reference proteome</keyword>
<comment type="similarity">
    <text evidence="2">Belongs to the SRP receptor beta subunit family.</text>
</comment>
<proteinExistence type="inferred from homology"/>
<dbReference type="Gene3D" id="3.40.50.300">
    <property type="entry name" value="P-loop containing nucleotide triphosphate hydrolases"/>
    <property type="match status" value="1"/>
</dbReference>
<evidence type="ECO:0000313" key="13">
    <source>
        <dbReference type="Proteomes" id="UP001276659"/>
    </source>
</evidence>
<evidence type="ECO:0000256" key="2">
    <source>
        <dbReference type="ARBA" id="ARBA00005619"/>
    </source>
</evidence>
<evidence type="ECO:0000256" key="5">
    <source>
        <dbReference type="ARBA" id="ARBA00022741"/>
    </source>
</evidence>
<dbReference type="Proteomes" id="UP001276659">
    <property type="component" value="Unassembled WGS sequence"/>
</dbReference>
<evidence type="ECO:0000256" key="6">
    <source>
        <dbReference type="ARBA" id="ARBA00022824"/>
    </source>
</evidence>
<sequence>MAWTDSQSWLSSLMSPTPIAIAVAALLVLSIPLFLHLVIYRSASSSTLPSFLLVGPSGSGKTSLLTLFERGGHAETRTSQAPLTVEVSLPVTTTTASSQYRSANDPSNQIHKKFLLADTPGHGKLRHHAFDSVIKPQNLKGIIFMVDAADISTSSSGTGNEALWQAAEYLHDLLLLLQKRANTKSPRGPTELPVLVAANKLDLFTALPAPLVKAALESEITNVRSLRTKGLLDSGIGMNDLDIGDEKEWLGDGGEGKFDFTQMDEVNVSVTVAGGNVLGADGPDVKQWWDWIGSNI</sequence>
<organism evidence="12 13">
    <name type="scientific">Lepraria neglecta</name>
    <dbReference type="NCBI Taxonomy" id="209136"/>
    <lineage>
        <taxon>Eukaryota</taxon>
        <taxon>Fungi</taxon>
        <taxon>Dikarya</taxon>
        <taxon>Ascomycota</taxon>
        <taxon>Pezizomycotina</taxon>
        <taxon>Lecanoromycetes</taxon>
        <taxon>OSLEUM clade</taxon>
        <taxon>Lecanoromycetidae</taxon>
        <taxon>Lecanorales</taxon>
        <taxon>Lecanorineae</taxon>
        <taxon>Stereocaulaceae</taxon>
        <taxon>Lepraria</taxon>
    </lineage>
</organism>
<evidence type="ECO:0000256" key="1">
    <source>
        <dbReference type="ARBA" id="ARBA00004389"/>
    </source>
</evidence>
<dbReference type="InterPro" id="IPR019009">
    <property type="entry name" value="SRP_receptor_beta_su"/>
</dbReference>
<evidence type="ECO:0000256" key="10">
    <source>
        <dbReference type="ARBA" id="ARBA00023170"/>
    </source>
</evidence>
<evidence type="ECO:0000256" key="9">
    <source>
        <dbReference type="ARBA" id="ARBA00023136"/>
    </source>
</evidence>
<keyword evidence="6" id="KW-0256">Endoplasmic reticulum</keyword>
<comment type="caution">
    <text evidence="12">The sequence shown here is derived from an EMBL/GenBank/DDBJ whole genome shotgun (WGS) entry which is preliminary data.</text>
</comment>
<dbReference type="GO" id="GO:0005525">
    <property type="term" value="F:GTP binding"/>
    <property type="evidence" value="ECO:0007669"/>
    <property type="project" value="UniProtKB-KW"/>
</dbReference>
<evidence type="ECO:0000256" key="8">
    <source>
        <dbReference type="ARBA" id="ARBA00023134"/>
    </source>
</evidence>
<feature type="transmembrane region" description="Helical" evidence="11">
    <location>
        <begin position="20"/>
        <end position="40"/>
    </location>
</feature>
<evidence type="ECO:0000313" key="12">
    <source>
        <dbReference type="EMBL" id="KAK3176934.1"/>
    </source>
</evidence>
<reference evidence="12" key="1">
    <citation type="submission" date="2022-11" db="EMBL/GenBank/DDBJ databases">
        <title>Chromosomal genome sequence assembly and mating type (MAT) locus characterization of the leprose asexual lichenized fungus Lepraria neglecta (Nyl.) Erichsen.</title>
        <authorList>
            <person name="Allen J.L."/>
            <person name="Pfeffer B."/>
        </authorList>
    </citation>
    <scope>NUCLEOTIDE SEQUENCE</scope>
    <source>
        <strain evidence="12">Allen 5258</strain>
    </source>
</reference>
<dbReference type="GO" id="GO:0005789">
    <property type="term" value="C:endoplasmic reticulum membrane"/>
    <property type="evidence" value="ECO:0007669"/>
    <property type="project" value="UniProtKB-SubCell"/>
</dbReference>
<protein>
    <recommendedName>
        <fullName evidence="3">Signal recognition particle receptor subunit beta</fullName>
    </recommendedName>
</protein>
<keyword evidence="9 11" id="KW-0472">Membrane</keyword>
<comment type="subcellular location">
    <subcellularLocation>
        <location evidence="1">Endoplasmic reticulum membrane</location>
        <topology evidence="1">Single-pass membrane protein</topology>
    </subcellularLocation>
</comment>
<keyword evidence="8" id="KW-0342">GTP-binding</keyword>
<keyword evidence="10" id="KW-0675">Receptor</keyword>